<name>A0ABD2Y2H7_9GENT</name>
<keyword evidence="3" id="KW-1185">Reference proteome</keyword>
<reference evidence="2 3" key="1">
    <citation type="submission" date="2024-11" db="EMBL/GenBank/DDBJ databases">
        <title>A near-complete genome assembly of Cinchona calisaya.</title>
        <authorList>
            <person name="Lian D.C."/>
            <person name="Zhao X.W."/>
            <person name="Wei L."/>
        </authorList>
    </citation>
    <scope>NUCLEOTIDE SEQUENCE [LARGE SCALE GENOMIC DNA]</scope>
    <source>
        <tissue evidence="2">Nenye</tissue>
    </source>
</reference>
<evidence type="ECO:0000259" key="1">
    <source>
        <dbReference type="Pfam" id="PF20167"/>
    </source>
</evidence>
<dbReference type="Proteomes" id="UP001630127">
    <property type="component" value="Unassembled WGS sequence"/>
</dbReference>
<feature type="domain" description="Putative plant transposon protein" evidence="1">
    <location>
        <begin position="6"/>
        <end position="89"/>
    </location>
</feature>
<evidence type="ECO:0000313" key="2">
    <source>
        <dbReference type="EMBL" id="KAL3499893.1"/>
    </source>
</evidence>
<gene>
    <name evidence="2" type="ORF">ACH5RR_038986</name>
</gene>
<dbReference type="Pfam" id="PF20167">
    <property type="entry name" value="Transposase_32"/>
    <property type="match status" value="1"/>
</dbReference>
<proteinExistence type="predicted"/>
<comment type="caution">
    <text evidence="2">The sequence shown here is derived from an EMBL/GenBank/DDBJ whole genome shotgun (WGS) entry which is preliminary data.</text>
</comment>
<evidence type="ECO:0000313" key="3">
    <source>
        <dbReference type="Proteomes" id="UP001630127"/>
    </source>
</evidence>
<dbReference type="EMBL" id="JBJUIK010000016">
    <property type="protein sequence ID" value="KAL3499893.1"/>
    <property type="molecule type" value="Genomic_DNA"/>
</dbReference>
<protein>
    <recommendedName>
        <fullName evidence="1">Putative plant transposon protein domain-containing protein</fullName>
    </recommendedName>
</protein>
<dbReference type="AlphaFoldDB" id="A0ABD2Y2H7"/>
<dbReference type="InterPro" id="IPR046796">
    <property type="entry name" value="Transposase_32_dom"/>
</dbReference>
<accession>A0ABD2Y2H7</accession>
<organism evidence="2 3">
    <name type="scientific">Cinchona calisaya</name>
    <dbReference type="NCBI Taxonomy" id="153742"/>
    <lineage>
        <taxon>Eukaryota</taxon>
        <taxon>Viridiplantae</taxon>
        <taxon>Streptophyta</taxon>
        <taxon>Embryophyta</taxon>
        <taxon>Tracheophyta</taxon>
        <taxon>Spermatophyta</taxon>
        <taxon>Magnoliopsida</taxon>
        <taxon>eudicotyledons</taxon>
        <taxon>Gunneridae</taxon>
        <taxon>Pentapetalae</taxon>
        <taxon>asterids</taxon>
        <taxon>lamiids</taxon>
        <taxon>Gentianales</taxon>
        <taxon>Rubiaceae</taxon>
        <taxon>Cinchonoideae</taxon>
        <taxon>Cinchoneae</taxon>
        <taxon>Cinchona</taxon>
    </lineage>
</organism>
<sequence length="160" mass="18597">MDLVQHFDFNRFKPNWQVWFEFICVRLLPVSHLSQITLELEKLLYCVPTRKSINVGQMIHNEICQLATTKQSRLSYPYLITALCLGAGVARNPVEERLKVGKQIVLEGVLKPYAKRTHSHASTSEKSASECEPRTQEEILQQILQEQQCMRQQFDAYVQF</sequence>